<dbReference type="SUPFAM" id="SSF52058">
    <property type="entry name" value="L domain-like"/>
    <property type="match status" value="1"/>
</dbReference>
<dbReference type="AlphaFoldDB" id="A0AAW0I0R3"/>
<evidence type="ECO:0000256" key="2">
    <source>
        <dbReference type="ARBA" id="ARBA00022737"/>
    </source>
</evidence>
<sequence>MGPDVSFLASAQRKCRTGVPNGKVLGCLHSTLPSDSPRKTRRCRQGESNFPRAALRRVVKGKGPEVAVAIAADVASLFPILSSSGSSRCFHETRKKSQNEEVLTHWTAQIHPEANHSDSQQIGDEDQTGNAVALPPRRIEHPGLSPAMIPGKYRSVSGRAANNVNCGLHLVIQTSSLSDKNKRSSEEKILYSDRLTLERIKKISNLENLKNLDVLDLHGNQITKIENVNHLCDLRVLNLARNLLSHVDNLNGLDSLTELNLRHNQITSVVGQNGGDGLFVFRASRLDYFAVLLNPHKLLSQDYPRDTGAARPADVLKPSHSLCSKEEWIPECSRNERWSEVAGGEATVSCLAESTSLSDITFDGNPIAQESWYKHTVLQNMMQLRQLDMKRITEEERRVASVVAKKEEEKKRESHKQSLLKKCWHQQPQAWPLLRAEATSEQTSGAPVAVSLQPHIRMVEMTEAGWEGAEEKKRLTINNVARRWDLQQRVANLSATQDRKDSESPLQEPCQIDASAIAAFPEETGCVDPGLSSALQGLSVTETHLVEVEGETLSLYGSGALECLDRNWSVQTASMVTTVSFTFIEFDEIVQVLPKLKMKFPNSLHLKFKETNLVMLQQFNALAQLRRVDQLTIDPQGNPVVNFTLWKYYVLFRLSHFGMQKINGTEVTQNDMIMAERLFGILAHVASSELPQYRMISILGDARKKQFRYLLESKGKKPGIISEETSDSKRLMGENTNRATLNYTTREFYHEKLEVWSTVCGLAPPAVRAAWDWRLSSFTQCWGNTRGDWEVSKPASDSLYPVSVSTQKLVQKKAAPKIPTKIGPSALICLD</sequence>
<dbReference type="PANTHER" id="PTHR45973">
    <property type="entry name" value="PROTEIN PHOSPHATASE 1 REGULATORY SUBUNIT SDS22-RELATED"/>
    <property type="match status" value="1"/>
</dbReference>
<dbReference type="InterPro" id="IPR003591">
    <property type="entry name" value="Leu-rich_rpt_typical-subtyp"/>
</dbReference>
<dbReference type="InterPro" id="IPR032675">
    <property type="entry name" value="LRR_dom_sf"/>
</dbReference>
<keyword evidence="2" id="KW-0677">Repeat</keyword>
<evidence type="ECO:0000313" key="3">
    <source>
        <dbReference type="EMBL" id="KAK7808011.1"/>
    </source>
</evidence>
<dbReference type="InterPro" id="IPR001611">
    <property type="entry name" value="Leu-rich_rpt"/>
</dbReference>
<evidence type="ECO:0000313" key="4">
    <source>
        <dbReference type="Proteomes" id="UP001488838"/>
    </source>
</evidence>
<keyword evidence="1" id="KW-0433">Leucine-rich repeat</keyword>
<keyword evidence="4" id="KW-1185">Reference proteome</keyword>
<dbReference type="PROSITE" id="PS51450">
    <property type="entry name" value="LRR"/>
    <property type="match status" value="2"/>
</dbReference>
<protein>
    <recommendedName>
        <fullName evidence="5">Leucine-rich repeat-containing protein 49</fullName>
    </recommendedName>
</protein>
<organism evidence="3 4">
    <name type="scientific">Myodes glareolus</name>
    <name type="common">Bank vole</name>
    <name type="synonym">Clethrionomys glareolus</name>
    <dbReference type="NCBI Taxonomy" id="447135"/>
    <lineage>
        <taxon>Eukaryota</taxon>
        <taxon>Metazoa</taxon>
        <taxon>Chordata</taxon>
        <taxon>Craniata</taxon>
        <taxon>Vertebrata</taxon>
        <taxon>Euteleostomi</taxon>
        <taxon>Mammalia</taxon>
        <taxon>Eutheria</taxon>
        <taxon>Euarchontoglires</taxon>
        <taxon>Glires</taxon>
        <taxon>Rodentia</taxon>
        <taxon>Myomorpha</taxon>
        <taxon>Muroidea</taxon>
        <taxon>Cricetidae</taxon>
        <taxon>Arvicolinae</taxon>
        <taxon>Myodes</taxon>
    </lineage>
</organism>
<dbReference type="SMART" id="SM00369">
    <property type="entry name" value="LRR_TYP"/>
    <property type="match status" value="3"/>
</dbReference>
<evidence type="ECO:0008006" key="5">
    <source>
        <dbReference type="Google" id="ProtNLM"/>
    </source>
</evidence>
<accession>A0AAW0I0R3</accession>
<name>A0AAW0I0R3_MYOGA</name>
<dbReference type="PANTHER" id="PTHR45973:SF8">
    <property type="entry name" value="LEUCINE-RICH REPEAT-CONTAINING PROTEIN 49"/>
    <property type="match status" value="1"/>
</dbReference>
<reference evidence="3 4" key="1">
    <citation type="journal article" date="2023" name="bioRxiv">
        <title>Conserved and derived expression patterns and positive selection on dental genes reveal complex evolutionary context of ever-growing rodent molars.</title>
        <authorList>
            <person name="Calamari Z.T."/>
            <person name="Song A."/>
            <person name="Cohen E."/>
            <person name="Akter M."/>
            <person name="Roy R.D."/>
            <person name="Hallikas O."/>
            <person name="Christensen M.M."/>
            <person name="Li P."/>
            <person name="Marangoni P."/>
            <person name="Jernvall J."/>
            <person name="Klein O.D."/>
        </authorList>
    </citation>
    <scope>NUCLEOTIDE SEQUENCE [LARGE SCALE GENOMIC DNA]</scope>
    <source>
        <strain evidence="3">V071</strain>
    </source>
</reference>
<dbReference type="InterPro" id="IPR050576">
    <property type="entry name" value="Cilia_flagella_integrity"/>
</dbReference>
<dbReference type="EMBL" id="JBBHLL010000251">
    <property type="protein sequence ID" value="KAK7808011.1"/>
    <property type="molecule type" value="Genomic_DNA"/>
</dbReference>
<gene>
    <name evidence="3" type="ORF">U0070_022664</name>
</gene>
<proteinExistence type="predicted"/>
<dbReference type="Gene3D" id="3.80.10.10">
    <property type="entry name" value="Ribonuclease Inhibitor"/>
    <property type="match status" value="1"/>
</dbReference>
<dbReference type="Proteomes" id="UP001488838">
    <property type="component" value="Unassembled WGS sequence"/>
</dbReference>
<comment type="caution">
    <text evidence="3">The sequence shown here is derived from an EMBL/GenBank/DDBJ whole genome shotgun (WGS) entry which is preliminary data.</text>
</comment>
<evidence type="ECO:0000256" key="1">
    <source>
        <dbReference type="ARBA" id="ARBA00022614"/>
    </source>
</evidence>
<dbReference type="SMART" id="SM00365">
    <property type="entry name" value="LRR_SD22"/>
    <property type="match status" value="3"/>
</dbReference>